<dbReference type="PROSITE" id="PS00156">
    <property type="entry name" value="OMPDECASE"/>
    <property type="match status" value="1"/>
</dbReference>
<evidence type="ECO:0000256" key="5">
    <source>
        <dbReference type="HAMAP-Rule" id="MF_01200"/>
    </source>
</evidence>
<comment type="subunit">
    <text evidence="5">Homodimer.</text>
</comment>
<dbReference type="InterPro" id="IPR001754">
    <property type="entry name" value="OMPdeCOase_dom"/>
</dbReference>
<dbReference type="InterPro" id="IPR013785">
    <property type="entry name" value="Aldolase_TIM"/>
</dbReference>
<feature type="binding site" evidence="5 7">
    <location>
        <position position="31"/>
    </location>
    <ligand>
        <name>substrate</name>
    </ligand>
</feature>
<comment type="pathway">
    <text evidence="1 5 8">Pyrimidine metabolism; UMP biosynthesis via de novo pathway; UMP from orotate: step 2/2.</text>
</comment>
<evidence type="ECO:0000256" key="6">
    <source>
        <dbReference type="PIRSR" id="PIRSR614732-1"/>
    </source>
</evidence>
<dbReference type="SMART" id="SM00934">
    <property type="entry name" value="OMPdecase"/>
    <property type="match status" value="1"/>
</dbReference>
<feature type="binding site" evidence="5">
    <location>
        <begin position="168"/>
        <end position="178"/>
    </location>
    <ligand>
        <name>substrate</name>
    </ligand>
</feature>
<feature type="active site" description="For OMPdecase activity" evidence="6">
    <location>
        <position position="63"/>
    </location>
</feature>
<accession>A0ABD8AB67</accession>
<dbReference type="NCBIfam" id="TIGR01740">
    <property type="entry name" value="pyrF"/>
    <property type="match status" value="1"/>
</dbReference>
<feature type="active site" description="For OMPdecase activity" evidence="6">
    <location>
        <position position="60"/>
    </location>
</feature>
<organism evidence="10 11">
    <name type="scientific">Methanoculleus palmolei</name>
    <dbReference type="NCBI Taxonomy" id="72612"/>
    <lineage>
        <taxon>Archaea</taxon>
        <taxon>Methanobacteriati</taxon>
        <taxon>Methanobacteriota</taxon>
        <taxon>Stenosarchaea group</taxon>
        <taxon>Methanomicrobia</taxon>
        <taxon>Methanomicrobiales</taxon>
        <taxon>Methanomicrobiaceae</taxon>
        <taxon>Methanoculleus</taxon>
    </lineage>
</organism>
<evidence type="ECO:0000313" key="11">
    <source>
        <dbReference type="Proteomes" id="UP001626603"/>
    </source>
</evidence>
<dbReference type="GO" id="GO:0044205">
    <property type="term" value="P:'de novo' UMP biosynthetic process"/>
    <property type="evidence" value="ECO:0007669"/>
    <property type="project" value="UniProtKB-UniRule"/>
</dbReference>
<comment type="similarity">
    <text evidence="5">Belongs to the OMP decarboxylase family. Type 1 subfamily.</text>
</comment>
<evidence type="ECO:0000256" key="1">
    <source>
        <dbReference type="ARBA" id="ARBA00004861"/>
    </source>
</evidence>
<evidence type="ECO:0000313" key="10">
    <source>
        <dbReference type="EMBL" id="WOX56312.1"/>
    </source>
</evidence>
<evidence type="ECO:0000259" key="9">
    <source>
        <dbReference type="SMART" id="SM00934"/>
    </source>
</evidence>
<dbReference type="PANTHER" id="PTHR32119">
    <property type="entry name" value="OROTIDINE 5'-PHOSPHATE DECARBOXYLASE"/>
    <property type="match status" value="1"/>
</dbReference>
<keyword evidence="3 5" id="KW-0665">Pyrimidine biosynthesis</keyword>
<dbReference type="SUPFAM" id="SSF51366">
    <property type="entry name" value="Ribulose-phoshate binding barrel"/>
    <property type="match status" value="1"/>
</dbReference>
<evidence type="ECO:0000256" key="4">
    <source>
        <dbReference type="ARBA" id="ARBA00023239"/>
    </source>
</evidence>
<feature type="binding site" evidence="5 7">
    <location>
        <position position="9"/>
    </location>
    <ligand>
        <name>substrate</name>
    </ligand>
</feature>
<dbReference type="InterPro" id="IPR047595">
    <property type="entry name" value="OMPdecase_arc"/>
</dbReference>
<keyword evidence="11" id="KW-1185">Reference proteome</keyword>
<name>A0ABD8AB67_9EURY</name>
<dbReference type="PANTHER" id="PTHR32119:SF2">
    <property type="entry name" value="OROTIDINE 5'-PHOSPHATE DECARBOXYLASE"/>
    <property type="match status" value="1"/>
</dbReference>
<dbReference type="NCBIfam" id="NF010386">
    <property type="entry name" value="PRK13813.1"/>
    <property type="match status" value="1"/>
</dbReference>
<comment type="catalytic activity">
    <reaction evidence="5 8">
        <text>orotidine 5'-phosphate + H(+) = UMP + CO2</text>
        <dbReference type="Rhea" id="RHEA:11596"/>
        <dbReference type="ChEBI" id="CHEBI:15378"/>
        <dbReference type="ChEBI" id="CHEBI:16526"/>
        <dbReference type="ChEBI" id="CHEBI:57538"/>
        <dbReference type="ChEBI" id="CHEBI:57865"/>
        <dbReference type="EC" id="4.1.1.23"/>
    </reaction>
</comment>
<evidence type="ECO:0000256" key="7">
    <source>
        <dbReference type="PIRSR" id="PIRSR614732-2"/>
    </source>
</evidence>
<proteinExistence type="inferred from homology"/>
<reference evidence="10 11" key="1">
    <citation type="submission" date="2023-10" db="EMBL/GenBank/DDBJ databases">
        <title>The complete genome sequence of Methanoculleus palmolei DSM 4273.</title>
        <authorList>
            <person name="Lai S.-J."/>
            <person name="You Y.-T."/>
            <person name="Chen S.-C."/>
        </authorList>
    </citation>
    <scope>NUCLEOTIDE SEQUENCE [LARGE SCALE GENOMIC DNA]</scope>
    <source>
        <strain evidence="10 11">DSM 4273</strain>
    </source>
</reference>
<feature type="binding site" evidence="5 7">
    <location>
        <position position="115"/>
    </location>
    <ligand>
        <name>substrate</name>
    </ligand>
</feature>
<feature type="binding site" evidence="5 7">
    <location>
        <position position="190"/>
    </location>
    <ligand>
        <name>substrate</name>
    </ligand>
</feature>
<dbReference type="EC" id="4.1.1.23" evidence="5"/>
<dbReference type="InterPro" id="IPR014732">
    <property type="entry name" value="OMPdecase"/>
</dbReference>
<dbReference type="Pfam" id="PF00215">
    <property type="entry name" value="OMPdecase"/>
    <property type="match status" value="1"/>
</dbReference>
<sequence length="211" mass="22120">MTELILSLDLCDRRQAASIAESCAPYIDAVKVGYPLVLSAGLGIVQDLAGLGLPLIADFKVADIPNTNRLICDAVFSAGFDAVIAHGFVGPDAVRTCVEVAHDRGGAVYVVAEMSHPGAVEFFHGGVAERIATLAVNCRADGIIAPATRPDRIGRLREIVGRRTIYSPGVGTQGGDIDTVAGLVDGVIVGRSIYEAEDPAAEAKLLSRIRR</sequence>
<protein>
    <recommendedName>
        <fullName evidence="5">Orotidine 5'-phosphate decarboxylase</fullName>
        <ecNumber evidence="5">4.1.1.23</ecNumber>
    </recommendedName>
    <alternativeName>
        <fullName evidence="5">OMP decarboxylase</fullName>
        <shortName evidence="5">OMPDCase</shortName>
        <shortName evidence="5">OMPdecase</shortName>
    </alternativeName>
</protein>
<evidence type="ECO:0000256" key="2">
    <source>
        <dbReference type="ARBA" id="ARBA00022793"/>
    </source>
</evidence>
<dbReference type="AlphaFoldDB" id="A0ABD8AB67"/>
<dbReference type="InterPro" id="IPR018089">
    <property type="entry name" value="OMPdecase_AS"/>
</dbReference>
<feature type="binding site" evidence="5 7">
    <location>
        <position position="191"/>
    </location>
    <ligand>
        <name>substrate</name>
    </ligand>
</feature>
<gene>
    <name evidence="5 10" type="primary">pyrF</name>
    <name evidence="10" type="ORF">R6Y95_02990</name>
</gene>
<dbReference type="Gene3D" id="3.20.20.70">
    <property type="entry name" value="Aldolase class I"/>
    <property type="match status" value="1"/>
</dbReference>
<evidence type="ECO:0000256" key="8">
    <source>
        <dbReference type="RuleBase" id="RU000512"/>
    </source>
</evidence>
<feature type="binding site" evidence="5">
    <location>
        <begin position="58"/>
        <end position="67"/>
    </location>
    <ligand>
        <name>substrate</name>
    </ligand>
</feature>
<feature type="domain" description="Orotidine 5'-phosphate decarboxylase" evidence="9">
    <location>
        <begin position="3"/>
        <end position="206"/>
    </location>
</feature>
<evidence type="ECO:0000256" key="3">
    <source>
        <dbReference type="ARBA" id="ARBA00022975"/>
    </source>
</evidence>
<keyword evidence="2 5" id="KW-0210">Decarboxylase</keyword>
<keyword evidence="4 5" id="KW-0456">Lyase</keyword>
<feature type="active site" description="Proton donor" evidence="5">
    <location>
        <position position="60"/>
    </location>
</feature>
<dbReference type="Proteomes" id="UP001626603">
    <property type="component" value="Chromosome"/>
</dbReference>
<feature type="active site" description="For OMPdecase activity" evidence="6">
    <location>
        <position position="58"/>
    </location>
</feature>
<comment type="function">
    <text evidence="5">Catalyzes the decarboxylation of orotidine 5'-monophosphate (OMP) to uridine 5'-monophosphate (UMP).</text>
</comment>
<dbReference type="CDD" id="cd04725">
    <property type="entry name" value="OMP_decarboxylase_like"/>
    <property type="match status" value="1"/>
</dbReference>
<dbReference type="EMBL" id="CP137641">
    <property type="protein sequence ID" value="WOX56312.1"/>
    <property type="molecule type" value="Genomic_DNA"/>
</dbReference>
<dbReference type="InterPro" id="IPR011060">
    <property type="entry name" value="RibuloseP-bd_barrel"/>
</dbReference>
<dbReference type="GO" id="GO:0004590">
    <property type="term" value="F:orotidine-5'-phosphate decarboxylase activity"/>
    <property type="evidence" value="ECO:0007669"/>
    <property type="project" value="UniProtKB-UniRule"/>
</dbReference>
<dbReference type="HAMAP" id="MF_01200_A">
    <property type="entry name" value="OMPdecase_type1_A"/>
    <property type="match status" value="1"/>
</dbReference>